<keyword evidence="2" id="KW-1133">Transmembrane helix</keyword>
<dbReference type="Pfam" id="PF08205">
    <property type="entry name" value="C2-set_2"/>
    <property type="match status" value="1"/>
</dbReference>
<reference evidence="4" key="3">
    <citation type="submission" date="2025-09" db="UniProtKB">
        <authorList>
            <consortium name="Ensembl"/>
        </authorList>
    </citation>
    <scope>IDENTIFICATION</scope>
</reference>
<keyword evidence="1" id="KW-1015">Disulfide bond</keyword>
<dbReference type="AlphaFoldDB" id="A0A3Q1BQH3"/>
<dbReference type="OMA" id="CASHNGY"/>
<keyword evidence="2" id="KW-0812">Transmembrane</keyword>
<evidence type="ECO:0000256" key="2">
    <source>
        <dbReference type="SAM" id="Phobius"/>
    </source>
</evidence>
<accession>A0A3Q1BQH3</accession>
<reference evidence="4" key="2">
    <citation type="submission" date="2025-08" db="UniProtKB">
        <authorList>
            <consortium name="Ensembl"/>
        </authorList>
    </citation>
    <scope>IDENTIFICATION</scope>
</reference>
<proteinExistence type="predicted"/>
<evidence type="ECO:0000313" key="5">
    <source>
        <dbReference type="Proteomes" id="UP001501940"/>
    </source>
</evidence>
<organism evidence="4 5">
    <name type="scientific">Amphiprion ocellaris</name>
    <name type="common">Clown anemonefish</name>
    <dbReference type="NCBI Taxonomy" id="80972"/>
    <lineage>
        <taxon>Eukaryota</taxon>
        <taxon>Metazoa</taxon>
        <taxon>Chordata</taxon>
        <taxon>Craniata</taxon>
        <taxon>Vertebrata</taxon>
        <taxon>Euteleostomi</taxon>
        <taxon>Actinopterygii</taxon>
        <taxon>Neopterygii</taxon>
        <taxon>Teleostei</taxon>
        <taxon>Neoteleostei</taxon>
        <taxon>Acanthomorphata</taxon>
        <taxon>Ovalentaria</taxon>
        <taxon>Pomacentridae</taxon>
        <taxon>Amphiprion</taxon>
    </lineage>
</organism>
<evidence type="ECO:0000313" key="4">
    <source>
        <dbReference type="Ensembl" id="ENSAOCP00000016852.2"/>
    </source>
</evidence>
<keyword evidence="2" id="KW-0472">Membrane</keyword>
<dbReference type="Proteomes" id="UP001501940">
    <property type="component" value="Chromosome 7"/>
</dbReference>
<sequence length="304" mass="33933">MTGRVITEITAAGARCDQQCFLSPRFCLQLLVLVFTMGLVVTERVVPMSLRGEVGGNVTFKSPTVKQGKTKYMYLQKGSVYINGYHSTWNITQPVWQNTRVDSSTNEVHMFGLNMSHSGVYDLYIHYSNDPEPTRIIIRLNVTGKYTTPSVTPVCSDENNFKRCIVTCASHGGFPLSSMTWNVFGTENTSNNNWQVLNRTELQSKATKLFTSSSTAYFNCSRGELKFSCSVSGVTSDEHSVCAHQDSLNNPSLIVIITACLVPFLLVILGLCWWRCKKRPIRTVVAQNVVEELKLNGCEEQEAV</sequence>
<dbReference type="GeneTree" id="ENSGT00530000067879"/>
<dbReference type="InterPro" id="IPR013783">
    <property type="entry name" value="Ig-like_fold"/>
</dbReference>
<dbReference type="Gene3D" id="2.60.40.10">
    <property type="entry name" value="Immunoglobulins"/>
    <property type="match status" value="1"/>
</dbReference>
<feature type="domain" description="CD80-like immunoglobulin C2-set" evidence="3">
    <location>
        <begin position="159"/>
        <end position="232"/>
    </location>
</feature>
<dbReference type="Ensembl" id="ENSAOCT00000025924.2">
    <property type="protein sequence ID" value="ENSAOCP00000016852.2"/>
    <property type="gene ID" value="ENSAOCG00000021835.2"/>
</dbReference>
<keyword evidence="5" id="KW-1185">Reference proteome</keyword>
<dbReference type="InterPro" id="IPR013162">
    <property type="entry name" value="CD80_C2-set"/>
</dbReference>
<gene>
    <name evidence="4" type="primary">CD200</name>
</gene>
<evidence type="ECO:0000259" key="3">
    <source>
        <dbReference type="Pfam" id="PF08205"/>
    </source>
</evidence>
<protein>
    <recommendedName>
        <fullName evidence="3">CD80-like immunoglobulin C2-set domain-containing protein</fullName>
    </recommendedName>
</protein>
<evidence type="ECO:0000256" key="1">
    <source>
        <dbReference type="ARBA" id="ARBA00023157"/>
    </source>
</evidence>
<reference evidence="4 5" key="1">
    <citation type="submission" date="2022-01" db="EMBL/GenBank/DDBJ databases">
        <title>A chromosome-scale genome assembly of the false clownfish, Amphiprion ocellaris.</title>
        <authorList>
            <person name="Ryu T."/>
        </authorList>
    </citation>
    <scope>NUCLEOTIDE SEQUENCE [LARGE SCALE GENOMIC DNA]</scope>
</reference>
<feature type="transmembrane region" description="Helical" evidence="2">
    <location>
        <begin position="253"/>
        <end position="274"/>
    </location>
</feature>
<name>A0A3Q1BQH3_AMPOC</name>